<accession>A0AAN9MCB1</accession>
<evidence type="ECO:0000256" key="1">
    <source>
        <dbReference type="RuleBase" id="RU003862"/>
    </source>
</evidence>
<reference evidence="3 4" key="1">
    <citation type="submission" date="2024-01" db="EMBL/GenBank/DDBJ databases">
        <title>The genomes of 5 underutilized Papilionoideae crops provide insights into root nodulation and disease resistanc.</title>
        <authorList>
            <person name="Jiang F."/>
        </authorList>
    </citation>
    <scope>NUCLEOTIDE SEQUENCE [LARGE SCALE GENOMIC DNA]</scope>
    <source>
        <strain evidence="3">JINMINGXINNONG_FW02</strain>
        <tissue evidence="3">Leaves</tissue>
    </source>
</reference>
<feature type="compositionally biased region" description="Basic residues" evidence="2">
    <location>
        <begin position="47"/>
        <end position="65"/>
    </location>
</feature>
<dbReference type="Proteomes" id="UP001374584">
    <property type="component" value="Unassembled WGS sequence"/>
</dbReference>
<name>A0AAN9MCB1_PHACN</name>
<keyword evidence="1" id="KW-0274">FAD</keyword>
<dbReference type="GO" id="GO:0006555">
    <property type="term" value="P:methionine metabolic process"/>
    <property type="evidence" value="ECO:0007669"/>
    <property type="project" value="InterPro"/>
</dbReference>
<dbReference type="GO" id="GO:0004489">
    <property type="term" value="F:methylenetetrahydrofolate reductase [NAD(P)H] activity"/>
    <property type="evidence" value="ECO:0007669"/>
    <property type="project" value="InterPro"/>
</dbReference>
<keyword evidence="1" id="KW-0285">Flavoprotein</keyword>
<comment type="similarity">
    <text evidence="1">Belongs to the methylenetetrahydrofolate reductase family.</text>
</comment>
<organism evidence="3 4">
    <name type="scientific">Phaseolus coccineus</name>
    <name type="common">Scarlet runner bean</name>
    <name type="synonym">Phaseolus multiflorus</name>
    <dbReference type="NCBI Taxonomy" id="3886"/>
    <lineage>
        <taxon>Eukaryota</taxon>
        <taxon>Viridiplantae</taxon>
        <taxon>Streptophyta</taxon>
        <taxon>Embryophyta</taxon>
        <taxon>Tracheophyta</taxon>
        <taxon>Spermatophyta</taxon>
        <taxon>Magnoliopsida</taxon>
        <taxon>eudicotyledons</taxon>
        <taxon>Gunneridae</taxon>
        <taxon>Pentapetalae</taxon>
        <taxon>rosids</taxon>
        <taxon>fabids</taxon>
        <taxon>Fabales</taxon>
        <taxon>Fabaceae</taxon>
        <taxon>Papilionoideae</taxon>
        <taxon>50 kb inversion clade</taxon>
        <taxon>NPAAA clade</taxon>
        <taxon>indigoferoid/millettioid clade</taxon>
        <taxon>Phaseoleae</taxon>
        <taxon>Phaseolus</taxon>
    </lineage>
</organism>
<proteinExistence type="inferred from homology"/>
<protein>
    <recommendedName>
        <fullName evidence="1">Methylenetetrahydrofolate reductase</fullName>
    </recommendedName>
</protein>
<dbReference type="AlphaFoldDB" id="A0AAN9MCB1"/>
<keyword evidence="4" id="KW-1185">Reference proteome</keyword>
<feature type="compositionally biased region" description="Basic and acidic residues" evidence="2">
    <location>
        <begin position="66"/>
        <end position="83"/>
    </location>
</feature>
<dbReference type="Pfam" id="PF02219">
    <property type="entry name" value="MTHFR"/>
    <property type="match status" value="1"/>
</dbReference>
<evidence type="ECO:0000256" key="2">
    <source>
        <dbReference type="SAM" id="MobiDB-lite"/>
    </source>
</evidence>
<comment type="cofactor">
    <cofactor evidence="1">
        <name>FAD</name>
        <dbReference type="ChEBI" id="CHEBI:57692"/>
    </cofactor>
</comment>
<gene>
    <name evidence="3" type="ORF">VNO80_17390</name>
</gene>
<feature type="region of interest" description="Disordered" evidence="2">
    <location>
        <begin position="40"/>
        <end position="83"/>
    </location>
</feature>
<dbReference type="InterPro" id="IPR003171">
    <property type="entry name" value="Mehydrof_redctse-like"/>
</dbReference>
<comment type="pathway">
    <text evidence="1">One-carbon metabolism; tetrahydrofolate interconversion.</text>
</comment>
<dbReference type="EMBL" id="JAYMYR010000007">
    <property type="protein sequence ID" value="KAK7351976.1"/>
    <property type="molecule type" value="Genomic_DNA"/>
</dbReference>
<evidence type="ECO:0000313" key="4">
    <source>
        <dbReference type="Proteomes" id="UP001374584"/>
    </source>
</evidence>
<sequence>MTGFCKTKIPADIMSALEPIKDNEEAVKFHGVHLGTEITLQHSQRLTSRRLAHPSHHSRTGHQSKNKRDETKTVGDFVRMVDY</sequence>
<comment type="caution">
    <text evidence="3">The sequence shown here is derived from an EMBL/GenBank/DDBJ whole genome shotgun (WGS) entry which is preliminary data.</text>
</comment>
<keyword evidence="1" id="KW-0560">Oxidoreductase</keyword>
<evidence type="ECO:0000313" key="3">
    <source>
        <dbReference type="EMBL" id="KAK7351976.1"/>
    </source>
</evidence>